<dbReference type="InParanoid" id="A0A168SCD6"/>
<proteinExistence type="predicted"/>
<reference evidence="2" key="1">
    <citation type="submission" date="2016-04" db="EMBL/GenBank/DDBJ databases">
        <authorList>
            <person name="Evans L.H."/>
            <person name="Alamgir A."/>
            <person name="Owens N."/>
            <person name="Weber N.D."/>
            <person name="Virtaneva K."/>
            <person name="Barbian K."/>
            <person name="Babar A."/>
            <person name="Rosenke K."/>
        </authorList>
    </citation>
    <scope>NUCLEOTIDE SEQUENCE [LARGE SCALE GENOMIC DNA]</scope>
    <source>
        <strain evidence="2">CBS 101.48</strain>
    </source>
</reference>
<organism evidence="2">
    <name type="scientific">Absidia glauca</name>
    <name type="common">Pin mould</name>
    <dbReference type="NCBI Taxonomy" id="4829"/>
    <lineage>
        <taxon>Eukaryota</taxon>
        <taxon>Fungi</taxon>
        <taxon>Fungi incertae sedis</taxon>
        <taxon>Mucoromycota</taxon>
        <taxon>Mucoromycotina</taxon>
        <taxon>Mucoromycetes</taxon>
        <taxon>Mucorales</taxon>
        <taxon>Cunninghamellaceae</taxon>
        <taxon>Absidia</taxon>
    </lineage>
</organism>
<sequence length="134" mass="14979">MYTTKKSHINVWTNNDASFHTEKLELPPPPPVPPHHTPLPPKPSVAMSSSAINTTTLQSQPSPLMRCTSLPHTSSSSNLSTGISQRPVSWHPIPNRRTSRFYQEDPEINAKLDRIIQSDRLLAIRARLCAPIIE</sequence>
<dbReference type="Proteomes" id="UP000078561">
    <property type="component" value="Unassembled WGS sequence"/>
</dbReference>
<evidence type="ECO:0000313" key="3">
    <source>
        <dbReference type="Proteomes" id="UP000078561"/>
    </source>
</evidence>
<keyword evidence="3" id="KW-1185">Reference proteome</keyword>
<evidence type="ECO:0000313" key="2">
    <source>
        <dbReference type="EMBL" id="SAM08229.1"/>
    </source>
</evidence>
<feature type="compositionally biased region" description="Polar residues" evidence="1">
    <location>
        <begin position="46"/>
        <end position="62"/>
    </location>
</feature>
<gene>
    <name evidence="2" type="primary">ABSGL_13891.1 scaffold 14340</name>
</gene>
<evidence type="ECO:0000256" key="1">
    <source>
        <dbReference type="SAM" id="MobiDB-lite"/>
    </source>
</evidence>
<dbReference type="AlphaFoldDB" id="A0A168SCD6"/>
<dbReference type="OrthoDB" id="2290405at2759"/>
<feature type="region of interest" description="Disordered" evidence="1">
    <location>
        <begin position="21"/>
        <end position="92"/>
    </location>
</feature>
<accession>A0A168SCD6</accession>
<protein>
    <submittedName>
        <fullName evidence="2">Uncharacterized protein</fullName>
    </submittedName>
</protein>
<dbReference type="EMBL" id="LT554889">
    <property type="protein sequence ID" value="SAM08229.1"/>
    <property type="molecule type" value="Genomic_DNA"/>
</dbReference>
<name>A0A168SCD6_ABSGL</name>
<feature type="compositionally biased region" description="Low complexity" evidence="1">
    <location>
        <begin position="68"/>
        <end position="84"/>
    </location>
</feature>
<feature type="compositionally biased region" description="Pro residues" evidence="1">
    <location>
        <begin position="26"/>
        <end position="43"/>
    </location>
</feature>